<keyword evidence="1" id="KW-0472">Membrane</keyword>
<keyword evidence="3" id="KW-1185">Reference proteome</keyword>
<feature type="transmembrane region" description="Helical" evidence="1">
    <location>
        <begin position="338"/>
        <end position="358"/>
    </location>
</feature>
<feature type="transmembrane region" description="Helical" evidence="1">
    <location>
        <begin position="364"/>
        <end position="383"/>
    </location>
</feature>
<dbReference type="KEGG" id="lant:TUM19329_02550"/>
<evidence type="ECO:0008006" key="4">
    <source>
        <dbReference type="Google" id="ProtNLM"/>
    </source>
</evidence>
<feature type="transmembrane region" description="Helical" evidence="1">
    <location>
        <begin position="192"/>
        <end position="212"/>
    </location>
</feature>
<dbReference type="RefSeq" id="WP_173235796.1">
    <property type="nucleotide sequence ID" value="NZ_AP022839.1"/>
</dbReference>
<name>A0A6F8SZN7_9GAMM</name>
<organism evidence="2 3">
    <name type="scientific">Legionella antarctica</name>
    <dbReference type="NCBI Taxonomy" id="2708020"/>
    <lineage>
        <taxon>Bacteria</taxon>
        <taxon>Pseudomonadati</taxon>
        <taxon>Pseudomonadota</taxon>
        <taxon>Gammaproteobacteria</taxon>
        <taxon>Legionellales</taxon>
        <taxon>Legionellaceae</taxon>
        <taxon>Legionella</taxon>
    </lineage>
</organism>
<evidence type="ECO:0000256" key="1">
    <source>
        <dbReference type="SAM" id="Phobius"/>
    </source>
</evidence>
<keyword evidence="1" id="KW-0812">Transmembrane</keyword>
<evidence type="ECO:0000313" key="3">
    <source>
        <dbReference type="Proteomes" id="UP000502894"/>
    </source>
</evidence>
<proteinExistence type="predicted"/>
<gene>
    <name evidence="2" type="ORF">TUM19329_02550</name>
</gene>
<accession>A0A6F8SZN7</accession>
<reference evidence="2" key="1">
    <citation type="journal article" date="2020" name="Microbiol. Resour. Announc.">
        <title>Complete Genome Sequence of Novel Psychrotolerant Legionella Strain TUM19329, Isolated from Antarctic Lake Sediment.</title>
        <authorList>
            <person name="Shimada S."/>
            <person name="Nakai R."/>
            <person name="Aoki K."/>
            <person name="Shimoeda N."/>
            <person name="Ohno G."/>
            <person name="Miyazaki Y."/>
            <person name="Kudoh S."/>
            <person name="Imura S."/>
            <person name="Watanabe K."/>
            <person name="Ishii Y."/>
            <person name="Tateda K."/>
        </authorList>
    </citation>
    <scope>NUCLEOTIDE SEQUENCE [LARGE SCALE GENOMIC DNA]</scope>
    <source>
        <strain evidence="2">TUM19329</strain>
    </source>
</reference>
<dbReference type="AlphaFoldDB" id="A0A6F8SZN7"/>
<keyword evidence="1" id="KW-1133">Transmembrane helix</keyword>
<protein>
    <recommendedName>
        <fullName evidence="4">Coiled-coil protein</fullName>
    </recommendedName>
</protein>
<feature type="transmembrane region" description="Helical" evidence="1">
    <location>
        <begin position="250"/>
        <end position="268"/>
    </location>
</feature>
<dbReference type="EMBL" id="AP022839">
    <property type="protein sequence ID" value="BCA93894.1"/>
    <property type="molecule type" value="Genomic_DNA"/>
</dbReference>
<sequence>MTAVIKHLRINFVQLPYPAAEHSLNWTFGTSIKKLGPDFYSKIVTNHLMLNLEYSILCTQLRHSFSFPEQISRDQVIEQLTAALMLAELLEHVYLRYLIVPREAARLRRHQEVYRSLLTDMGEYSFTPQPIACINVGLSLSQKVREETALLNWVRLLLTRMKRVLNLLDKVGTGSETYRRFVGLLDKYTNPFFAYMTWCFFLPRFLTNLIVISKHTPAWPWMEDEEKELDWWTRLVAQLKRRWFDLGNDSVWITIGLLNCFVFVGVWAPVAVYASLFAFAFDVVNCSVRAYIELNRIVKLQDEYRQLLQQEQNPENIKAIKDYQHFITLRLEYEKMRLGLAVANQMAVFTVMCFAIPLLVTNPVIPLIGALLLIAIWVVCYSLTQFVETYRPNDTVEKPSNIATLGFFAAKPKEASALPTQQKSTPEEDYSELKEYSFCF</sequence>
<evidence type="ECO:0000313" key="2">
    <source>
        <dbReference type="EMBL" id="BCA93894.1"/>
    </source>
</evidence>
<dbReference type="Proteomes" id="UP000502894">
    <property type="component" value="Chromosome"/>
</dbReference>